<evidence type="ECO:0000313" key="4">
    <source>
        <dbReference type="EMBL" id="GAA4543572.1"/>
    </source>
</evidence>
<gene>
    <name evidence="4" type="ORF">GCM10023175_20520</name>
</gene>
<keyword evidence="1" id="KW-0378">Hydrolase</keyword>
<dbReference type="InterPro" id="IPR050695">
    <property type="entry name" value="N-acetylmuramoyl_amidase_3"/>
</dbReference>
<dbReference type="SUPFAM" id="SSF53187">
    <property type="entry name" value="Zn-dependent exopeptidases"/>
    <property type="match status" value="1"/>
</dbReference>
<reference evidence="5" key="1">
    <citation type="journal article" date="2019" name="Int. J. Syst. Evol. Microbiol.">
        <title>The Global Catalogue of Microorganisms (GCM) 10K type strain sequencing project: providing services to taxonomists for standard genome sequencing and annotation.</title>
        <authorList>
            <consortium name="The Broad Institute Genomics Platform"/>
            <consortium name="The Broad Institute Genome Sequencing Center for Infectious Disease"/>
            <person name="Wu L."/>
            <person name="Ma J."/>
        </authorList>
    </citation>
    <scope>NUCLEOTIDE SEQUENCE [LARGE SCALE GENOMIC DNA]</scope>
    <source>
        <strain evidence="5">JCM 17906</strain>
    </source>
</reference>
<evidence type="ECO:0000256" key="1">
    <source>
        <dbReference type="ARBA" id="ARBA00022801"/>
    </source>
</evidence>
<feature type="region of interest" description="Disordered" evidence="2">
    <location>
        <begin position="45"/>
        <end position="76"/>
    </location>
</feature>
<protein>
    <submittedName>
        <fullName evidence="4">N-acetylmuramoyl-L-alanine amidase</fullName>
    </submittedName>
</protein>
<accession>A0ABP8RNH1</accession>
<organism evidence="4 5">
    <name type="scientific">Pseudonocardia xishanensis</name>
    <dbReference type="NCBI Taxonomy" id="630995"/>
    <lineage>
        <taxon>Bacteria</taxon>
        <taxon>Bacillati</taxon>
        <taxon>Actinomycetota</taxon>
        <taxon>Actinomycetes</taxon>
        <taxon>Pseudonocardiales</taxon>
        <taxon>Pseudonocardiaceae</taxon>
        <taxon>Pseudonocardia</taxon>
    </lineage>
</organism>
<dbReference type="PANTHER" id="PTHR30404">
    <property type="entry name" value="N-ACETYLMURAMOYL-L-ALANINE AMIDASE"/>
    <property type="match status" value="1"/>
</dbReference>
<evidence type="ECO:0000313" key="5">
    <source>
        <dbReference type="Proteomes" id="UP001501598"/>
    </source>
</evidence>
<dbReference type="CDD" id="cd02696">
    <property type="entry name" value="MurNAc-LAA"/>
    <property type="match status" value="1"/>
</dbReference>
<keyword evidence="5" id="KW-1185">Reference proteome</keyword>
<name>A0ABP8RNH1_9PSEU</name>
<feature type="domain" description="MurNAc-LAA" evidence="3">
    <location>
        <begin position="162"/>
        <end position="283"/>
    </location>
</feature>
<evidence type="ECO:0000259" key="3">
    <source>
        <dbReference type="SMART" id="SM00646"/>
    </source>
</evidence>
<dbReference type="SMART" id="SM00646">
    <property type="entry name" value="Ami_3"/>
    <property type="match status" value="1"/>
</dbReference>
<feature type="compositionally biased region" description="Low complexity" evidence="2">
    <location>
        <begin position="45"/>
        <end position="62"/>
    </location>
</feature>
<dbReference type="Gene3D" id="3.40.630.40">
    <property type="entry name" value="Zn-dependent exopeptidases"/>
    <property type="match status" value="1"/>
</dbReference>
<dbReference type="PANTHER" id="PTHR30404:SF0">
    <property type="entry name" value="N-ACETYLMURAMOYL-L-ALANINE AMIDASE AMIC"/>
    <property type="match status" value="1"/>
</dbReference>
<feature type="region of interest" description="Disordered" evidence="2">
    <location>
        <begin position="1"/>
        <end position="20"/>
    </location>
</feature>
<dbReference type="InterPro" id="IPR002508">
    <property type="entry name" value="MurNAc-LAA_cat"/>
</dbReference>
<feature type="compositionally biased region" description="Low complexity" evidence="2">
    <location>
        <begin position="7"/>
        <end position="20"/>
    </location>
</feature>
<dbReference type="EMBL" id="BAABGT010000027">
    <property type="protein sequence ID" value="GAA4543572.1"/>
    <property type="molecule type" value="Genomic_DNA"/>
</dbReference>
<evidence type="ECO:0000256" key="2">
    <source>
        <dbReference type="SAM" id="MobiDB-lite"/>
    </source>
</evidence>
<comment type="caution">
    <text evidence="4">The sequence shown here is derived from an EMBL/GenBank/DDBJ whole genome shotgun (WGS) entry which is preliminary data.</text>
</comment>
<proteinExistence type="predicted"/>
<sequence>MPRAEQAGRPARTGARGGPPFARRAGWVVAAAFVLVACSAGGVPAASPTSVATASPAATTPAGPAPSPPTLPLAGRTVVLDPGHNGGNGTARAAVTRQVPDGRGGTKACNTTGTSTDAGYTEHAFAWDLAGRVRARLTAAGARVVLTRPSDDGVGPCVDERGRAGQAAGADLMVSLHADGAAAGGSGFHVAYSNPPLNPAQSGPALTLAGDLRDALVAGGFRVSDYIGRDGLSPRADLGGLNFATVPAALVECANMRNAREAALVSGADGRERYATAIAAGIQHFLTP</sequence>
<dbReference type="Pfam" id="PF01520">
    <property type="entry name" value="Amidase_3"/>
    <property type="match status" value="1"/>
</dbReference>
<dbReference type="Proteomes" id="UP001501598">
    <property type="component" value="Unassembled WGS sequence"/>
</dbReference>